<evidence type="ECO:0000313" key="4">
    <source>
        <dbReference type="Proteomes" id="UP000269793"/>
    </source>
</evidence>
<feature type="compositionally biased region" description="Basic and acidic residues" evidence="1">
    <location>
        <begin position="97"/>
        <end position="112"/>
    </location>
</feature>
<reference evidence="3 4" key="1">
    <citation type="submission" date="2018-10" db="EMBL/GenBank/DDBJ databases">
        <title>Complete genome sequence of Malassezia restricta CBS 7877.</title>
        <authorList>
            <person name="Morand S.C."/>
            <person name="Bertignac M."/>
            <person name="Iltis A."/>
            <person name="Kolder I."/>
            <person name="Pirovano W."/>
            <person name="Jourdain R."/>
            <person name="Clavaud C."/>
        </authorList>
    </citation>
    <scope>NUCLEOTIDE SEQUENCE [LARGE SCALE GENOMIC DNA]</scope>
    <source>
        <strain evidence="3 4">CBS 7877</strain>
    </source>
</reference>
<organism evidence="3 4">
    <name type="scientific">Malassezia restricta (strain ATCC 96810 / NBRC 103918 / CBS 7877)</name>
    <name type="common">Seborrheic dermatitis infection agent</name>
    <dbReference type="NCBI Taxonomy" id="425264"/>
    <lineage>
        <taxon>Eukaryota</taxon>
        <taxon>Fungi</taxon>
        <taxon>Dikarya</taxon>
        <taxon>Basidiomycota</taxon>
        <taxon>Ustilaginomycotina</taxon>
        <taxon>Malasseziomycetes</taxon>
        <taxon>Malasseziales</taxon>
        <taxon>Malasseziaceae</taxon>
        <taxon>Malassezia</taxon>
    </lineage>
</organism>
<accession>A0A3G2RZX9</accession>
<dbReference type="GO" id="GO:0003723">
    <property type="term" value="F:RNA binding"/>
    <property type="evidence" value="ECO:0007669"/>
    <property type="project" value="InterPro"/>
</dbReference>
<dbReference type="OrthoDB" id="5390558at2759"/>
<dbReference type="AlphaFoldDB" id="A0A3G2RZX9"/>
<evidence type="ECO:0000259" key="2">
    <source>
        <dbReference type="SMART" id="SM01233"/>
    </source>
</evidence>
<dbReference type="Gene3D" id="6.10.140.1040">
    <property type="match status" value="1"/>
</dbReference>
<name>A0A3G2RZX9_MALR7</name>
<proteinExistence type="predicted"/>
<dbReference type="Pfam" id="PF04774">
    <property type="entry name" value="HABP4_PAI-RBP1"/>
    <property type="match status" value="1"/>
</dbReference>
<dbReference type="GO" id="GO:0005634">
    <property type="term" value="C:nucleus"/>
    <property type="evidence" value="ECO:0007669"/>
    <property type="project" value="TreeGrafter"/>
</dbReference>
<feature type="region of interest" description="Disordered" evidence="1">
    <location>
        <begin position="1"/>
        <end position="298"/>
    </location>
</feature>
<dbReference type="InterPro" id="IPR039764">
    <property type="entry name" value="HABP4/SERBP1-like"/>
</dbReference>
<evidence type="ECO:0000313" key="3">
    <source>
        <dbReference type="EMBL" id="AYO41245.1"/>
    </source>
</evidence>
<feature type="compositionally biased region" description="Basic and acidic residues" evidence="1">
    <location>
        <begin position="67"/>
        <end position="83"/>
    </location>
</feature>
<dbReference type="GO" id="GO:0005737">
    <property type="term" value="C:cytoplasm"/>
    <property type="evidence" value="ECO:0007669"/>
    <property type="project" value="TreeGrafter"/>
</dbReference>
<dbReference type="InterPro" id="IPR006861">
    <property type="entry name" value="HABP4_PAIRBP1-bd"/>
</dbReference>
<dbReference type="PANTHER" id="PTHR12299">
    <property type="entry name" value="HYALURONIC ACID-BINDING PROTEIN 4"/>
    <property type="match status" value="1"/>
</dbReference>
<feature type="compositionally biased region" description="Low complexity" evidence="1">
    <location>
        <begin position="21"/>
        <end position="40"/>
    </location>
</feature>
<feature type="compositionally biased region" description="Basic and acidic residues" evidence="1">
    <location>
        <begin position="171"/>
        <end position="181"/>
    </location>
</feature>
<dbReference type="Proteomes" id="UP000269793">
    <property type="component" value="Chromosome I"/>
</dbReference>
<feature type="compositionally biased region" description="Basic and acidic residues" evidence="1">
    <location>
        <begin position="128"/>
        <end position="158"/>
    </location>
</feature>
<dbReference type="PANTHER" id="PTHR12299:SF17">
    <property type="entry name" value="AT19571P-RELATED"/>
    <property type="match status" value="1"/>
</dbReference>
<evidence type="ECO:0000256" key="1">
    <source>
        <dbReference type="SAM" id="MobiDB-lite"/>
    </source>
</evidence>
<dbReference type="VEuPathDB" id="FungiDB:DNF11_0295"/>
<feature type="domain" description="Hyaluronan/mRNA-binding protein" evidence="2">
    <location>
        <begin position="95"/>
        <end position="194"/>
    </location>
</feature>
<gene>
    <name evidence="3" type="ORF">DNF11_0295</name>
</gene>
<keyword evidence="4" id="KW-1185">Reference proteome</keyword>
<dbReference type="SMART" id="SM01233">
    <property type="entry name" value="HABP4_PAI-RBP1"/>
    <property type="match status" value="1"/>
</dbReference>
<dbReference type="EMBL" id="CP033148">
    <property type="protein sequence ID" value="AYO41245.1"/>
    <property type="molecule type" value="Genomic_DNA"/>
</dbReference>
<feature type="compositionally biased region" description="Gly residues" evidence="1">
    <location>
        <begin position="247"/>
        <end position="268"/>
    </location>
</feature>
<protein>
    <submittedName>
        <fullName evidence="3">Hyaluronan / mRNA binding family protein</fullName>
    </submittedName>
</protein>
<sequence length="298" mass="32051">MSVASNNPFQLLGVDGAEDVPSQQASSQAAAKKPQQPQQQRYVPGAPRQSAPKSAPAPMDEEPPLLEQRDSRAERRSRGDRGRGGRGGRGSQRGRGRQFDRHSGTGREETAKSQRQGWGGTDGASAVKLEKDSKEDAKEDAEEFAKEDAADVKAEKEAQQPVQDNTLTLDEYLKSQAEKRPQLAASAPRTVQEDESYGQRLERGEGESYFAGQEKKSQAPRPRKEKQLVEIDLPSYASESTPSTRGSGRGGRGGARGGRGGRGAGRGGNRGERSNRSRGGRQGPVVNLADEQAFPSLS</sequence>
<dbReference type="STRING" id="425264.A0A3G2RZX9"/>